<keyword evidence="2" id="KW-1185">Reference proteome</keyword>
<gene>
    <name evidence="1" type="ORF">AGLY_001861</name>
</gene>
<dbReference type="EMBL" id="VYZN01000004">
    <property type="protein sequence ID" value="KAE9543883.1"/>
    <property type="molecule type" value="Genomic_DNA"/>
</dbReference>
<comment type="caution">
    <text evidence="1">The sequence shown here is derived from an EMBL/GenBank/DDBJ whole genome shotgun (WGS) entry which is preliminary data.</text>
</comment>
<reference evidence="1 2" key="1">
    <citation type="submission" date="2019-08" db="EMBL/GenBank/DDBJ databases">
        <title>The genome of the soybean aphid Biotype 1, its phylome, world population structure and adaptation to the North American continent.</title>
        <authorList>
            <person name="Giordano R."/>
            <person name="Donthu R.K."/>
            <person name="Hernandez A.G."/>
            <person name="Wright C.L."/>
            <person name="Zimin A.V."/>
        </authorList>
    </citation>
    <scope>NUCLEOTIDE SEQUENCE [LARGE SCALE GENOMIC DNA]</scope>
    <source>
        <tissue evidence="1">Whole aphids</tissue>
    </source>
</reference>
<evidence type="ECO:0000313" key="1">
    <source>
        <dbReference type="EMBL" id="KAE9543883.1"/>
    </source>
</evidence>
<dbReference type="AlphaFoldDB" id="A0A6G0U4L4"/>
<protein>
    <submittedName>
        <fullName evidence="1">Uncharacterized protein</fullName>
    </submittedName>
</protein>
<sequence>MKHLVTCMMMQKVTDKRKQEKLEKTMFNLTRITDFFLKVAQKELILKKSRQVGTALLYIRGITYEELSSILIKPKKFYRHFKNIFLEKLKISVLKKIQNILKIKSIIHDLYFLNNNKYLKSFGINRCRYAISYEHKNFYDFSTSKLLANFRVFDRFPTTKTTHKEPFYTFLPFYNINVTTKKNKEVSQLVNGIIEFYYCVIYTMLHFLDSERSDE</sequence>
<organism evidence="1 2">
    <name type="scientific">Aphis glycines</name>
    <name type="common">Soybean aphid</name>
    <dbReference type="NCBI Taxonomy" id="307491"/>
    <lineage>
        <taxon>Eukaryota</taxon>
        <taxon>Metazoa</taxon>
        <taxon>Ecdysozoa</taxon>
        <taxon>Arthropoda</taxon>
        <taxon>Hexapoda</taxon>
        <taxon>Insecta</taxon>
        <taxon>Pterygota</taxon>
        <taxon>Neoptera</taxon>
        <taxon>Paraneoptera</taxon>
        <taxon>Hemiptera</taxon>
        <taxon>Sternorrhyncha</taxon>
        <taxon>Aphidomorpha</taxon>
        <taxon>Aphidoidea</taxon>
        <taxon>Aphididae</taxon>
        <taxon>Aphidini</taxon>
        <taxon>Aphis</taxon>
        <taxon>Aphis</taxon>
    </lineage>
</organism>
<dbReference type="Proteomes" id="UP000475862">
    <property type="component" value="Unassembled WGS sequence"/>
</dbReference>
<proteinExistence type="predicted"/>
<evidence type="ECO:0000313" key="2">
    <source>
        <dbReference type="Proteomes" id="UP000475862"/>
    </source>
</evidence>
<name>A0A6G0U4L4_APHGL</name>
<accession>A0A6G0U4L4</accession>